<gene>
    <name evidence="2" type="ORF">QMQ05_12005</name>
</gene>
<keyword evidence="1" id="KW-0472">Membrane</keyword>
<evidence type="ECO:0000256" key="1">
    <source>
        <dbReference type="SAM" id="Phobius"/>
    </source>
</evidence>
<sequence length="332" mass="36413">MKNRPWVYVLLILPVFVVLGIYMPLADQLPEVIATHWSSTYPDGFTRAELFVPTCIGLSILGTIISLVSLAQHRKPALLLTLMFIGSLLSWTTVGVFIGSAVPTALAESPETAVIGYWIIPTVACTLVALTPLWICGVYQTYSKQLQDQRQARIAAGQVLAVPPSQAPEILEDSEFSETMKGPWWLWALGLIIAVTGVYVFVEMLVQPDSINWTSAIIGLATCFIVTPLVLGLCMIRVTITDQRTRVSSAILGFPLRTINLDDIQSVTHAEINPMAWGGWGWRFFPGGSAVVLRRAEGLAFELKNSSRFAVTIPNAQRGAEKLNTLLSQRES</sequence>
<name>A0AAU6WAQ9_9MICC</name>
<dbReference type="EMBL" id="CP125942">
    <property type="protein sequence ID" value="XAO45071.1"/>
    <property type="molecule type" value="Genomic_DNA"/>
</dbReference>
<keyword evidence="1" id="KW-1133">Transmembrane helix</keyword>
<evidence type="ECO:0008006" key="4">
    <source>
        <dbReference type="Google" id="ProtNLM"/>
    </source>
</evidence>
<feature type="transmembrane region" description="Helical" evidence="1">
    <location>
        <begin position="50"/>
        <end position="70"/>
    </location>
</feature>
<evidence type="ECO:0000313" key="3">
    <source>
        <dbReference type="Proteomes" id="UP001486888"/>
    </source>
</evidence>
<dbReference type="KEGG" id="gey:QMQ05_12005"/>
<keyword evidence="1" id="KW-0812">Transmembrane</keyword>
<dbReference type="RefSeq" id="WP_345470298.1">
    <property type="nucleotide sequence ID" value="NZ_CP125942.1"/>
</dbReference>
<organism evidence="2 3">
    <name type="scientific">Glutamicibacter ectropisis</name>
    <dbReference type="NCBI Taxonomy" id="3046593"/>
    <lineage>
        <taxon>Bacteria</taxon>
        <taxon>Bacillati</taxon>
        <taxon>Actinomycetota</taxon>
        <taxon>Actinomycetes</taxon>
        <taxon>Micrococcales</taxon>
        <taxon>Micrococcaceae</taxon>
        <taxon>Glutamicibacter</taxon>
    </lineage>
</organism>
<feature type="transmembrane region" description="Helical" evidence="1">
    <location>
        <begin position="184"/>
        <end position="202"/>
    </location>
</feature>
<feature type="transmembrane region" description="Helical" evidence="1">
    <location>
        <begin position="214"/>
        <end position="236"/>
    </location>
</feature>
<proteinExistence type="predicted"/>
<accession>A0AAU6WAQ9</accession>
<feature type="transmembrane region" description="Helical" evidence="1">
    <location>
        <begin position="77"/>
        <end position="102"/>
    </location>
</feature>
<evidence type="ECO:0000313" key="2">
    <source>
        <dbReference type="EMBL" id="XAO45071.1"/>
    </source>
</evidence>
<dbReference type="AlphaFoldDB" id="A0AAU6WAQ9"/>
<protein>
    <recommendedName>
        <fullName evidence="4">DUF1648 domain-containing protein</fullName>
    </recommendedName>
</protein>
<reference evidence="2 3" key="1">
    <citation type="submission" date="2023-05" db="EMBL/GenBank/DDBJ databases">
        <title>Glutamicibacter sp. B1, complete genome.</title>
        <authorList>
            <person name="Long Y.H."/>
            <person name="Fang T."/>
            <person name="Li X.Y."/>
        </authorList>
    </citation>
    <scope>NUCLEOTIDE SEQUENCE [LARGE SCALE GENOMIC DNA]</scope>
    <source>
        <strain evidence="2 3">B1</strain>
    </source>
</reference>
<feature type="transmembrane region" description="Helical" evidence="1">
    <location>
        <begin position="114"/>
        <end position="139"/>
    </location>
</feature>
<feature type="transmembrane region" description="Helical" evidence="1">
    <location>
        <begin position="7"/>
        <end position="25"/>
    </location>
</feature>
<dbReference type="Proteomes" id="UP001486888">
    <property type="component" value="Chromosome"/>
</dbReference>
<keyword evidence="3" id="KW-1185">Reference proteome</keyword>